<dbReference type="EMBL" id="JAMZMH010000012">
    <property type="protein sequence ID" value="MDT0249496.1"/>
    <property type="molecule type" value="Genomic_DNA"/>
</dbReference>
<dbReference type="InterPro" id="IPR001790">
    <property type="entry name" value="Ribosomal_uL10"/>
</dbReference>
<dbReference type="AlphaFoldDB" id="A0A0X8K2J8"/>
<protein>
    <recommendedName>
        <fullName evidence="6 7">Large ribosomal subunit protein uL10</fullName>
    </recommendedName>
</protein>
<evidence type="ECO:0000313" key="13">
    <source>
        <dbReference type="Proteomes" id="UP000317942"/>
    </source>
</evidence>
<evidence type="ECO:0000313" key="11">
    <source>
        <dbReference type="EMBL" id="TQD61990.1"/>
    </source>
</evidence>
<organism evidence="10 12">
    <name type="scientific">Actinomyces oris</name>
    <dbReference type="NCBI Taxonomy" id="544580"/>
    <lineage>
        <taxon>Bacteria</taxon>
        <taxon>Bacillati</taxon>
        <taxon>Actinomycetota</taxon>
        <taxon>Actinomycetes</taxon>
        <taxon>Actinomycetales</taxon>
        <taxon>Actinomycetaceae</taxon>
        <taxon>Actinomyces</taxon>
    </lineage>
</organism>
<dbReference type="Proteomes" id="UP001180729">
    <property type="component" value="Unassembled WGS sequence"/>
</dbReference>
<dbReference type="Proteomes" id="UP000317942">
    <property type="component" value="Unassembled WGS sequence"/>
</dbReference>
<dbReference type="PROSITE" id="PS01109">
    <property type="entry name" value="RIBOSOMAL_L10"/>
    <property type="match status" value="1"/>
</dbReference>
<evidence type="ECO:0000256" key="7">
    <source>
        <dbReference type="HAMAP-Rule" id="MF_00362"/>
    </source>
</evidence>
<dbReference type="EMBL" id="JAMZMF010000016">
    <property type="protein sequence ID" value="MDR0178442.1"/>
    <property type="molecule type" value="Genomic_DNA"/>
</dbReference>
<evidence type="ECO:0000313" key="12">
    <source>
        <dbReference type="Proteomes" id="UP000186769"/>
    </source>
</evidence>
<evidence type="ECO:0000313" key="10">
    <source>
        <dbReference type="EMBL" id="OLO77299.1"/>
    </source>
</evidence>
<dbReference type="PANTHER" id="PTHR11560">
    <property type="entry name" value="39S RIBOSOMAL PROTEIN L10, MITOCHONDRIAL"/>
    <property type="match status" value="1"/>
</dbReference>
<dbReference type="Pfam" id="PF00466">
    <property type="entry name" value="Ribosomal_L10"/>
    <property type="match status" value="1"/>
</dbReference>
<evidence type="ECO:0000256" key="1">
    <source>
        <dbReference type="ARBA" id="ARBA00002633"/>
    </source>
</evidence>
<evidence type="ECO:0000313" key="9">
    <source>
        <dbReference type="EMBL" id="MDT0249496.1"/>
    </source>
</evidence>
<dbReference type="GeneID" id="64211986"/>
<dbReference type="InterPro" id="IPR022973">
    <property type="entry name" value="Ribosomal_uL10_bac"/>
</dbReference>
<keyword evidence="3 7" id="KW-0689">Ribosomal protein</keyword>
<dbReference type="Proteomes" id="UP000186769">
    <property type="component" value="Unassembled WGS sequence"/>
</dbReference>
<dbReference type="EMBL" id="VICC01000004">
    <property type="protein sequence ID" value="TQD61990.1"/>
    <property type="molecule type" value="Genomic_DNA"/>
</dbReference>
<dbReference type="InterPro" id="IPR002363">
    <property type="entry name" value="Ribosomal_uL10_CS_bac"/>
</dbReference>
<dbReference type="GO" id="GO:0070180">
    <property type="term" value="F:large ribosomal subunit rRNA binding"/>
    <property type="evidence" value="ECO:0007669"/>
    <property type="project" value="UniProtKB-UniRule"/>
</dbReference>
<evidence type="ECO:0000256" key="6">
    <source>
        <dbReference type="ARBA" id="ARBA00035202"/>
    </source>
</evidence>
<evidence type="ECO:0000313" key="8">
    <source>
        <dbReference type="EMBL" id="MDR0178442.1"/>
    </source>
</evidence>
<dbReference type="GO" id="GO:0003735">
    <property type="term" value="F:structural constituent of ribosome"/>
    <property type="evidence" value="ECO:0007669"/>
    <property type="project" value="InterPro"/>
</dbReference>
<dbReference type="SUPFAM" id="SSF160369">
    <property type="entry name" value="Ribosomal protein L10-like"/>
    <property type="match status" value="1"/>
</dbReference>
<keyword evidence="4 7" id="KW-0687">Ribonucleoprotein</keyword>
<gene>
    <name evidence="7 8" type="primary">rplJ</name>
    <name evidence="10" type="ORF">BKH15_06040</name>
    <name evidence="11" type="ORF">FK267_06305</name>
    <name evidence="8" type="ORF">RF687_10840</name>
    <name evidence="9" type="ORF">RMW62_10430</name>
</gene>
<dbReference type="HAMAP" id="MF_00362">
    <property type="entry name" value="Ribosomal_uL10"/>
    <property type="match status" value="1"/>
</dbReference>
<dbReference type="Gene3D" id="6.10.250.290">
    <property type="match status" value="1"/>
</dbReference>
<dbReference type="NCBIfam" id="NF000955">
    <property type="entry name" value="PRK00099.1-1"/>
    <property type="match status" value="1"/>
</dbReference>
<dbReference type="RefSeq" id="WP_009407225.1">
    <property type="nucleotide sequence ID" value="NZ_CAJZKH010000013.1"/>
</dbReference>
<dbReference type="CDD" id="cd05797">
    <property type="entry name" value="Ribosomal_L10"/>
    <property type="match status" value="1"/>
</dbReference>
<comment type="subunit">
    <text evidence="5 7">Part of the ribosomal stalk of the 50S ribosomal subunit. The N-terminus interacts with L11 and the large rRNA to form the base of the stalk. The C-terminus forms an elongated spine to which L12 dimers bind in a sequential fashion forming a multimeric L10(L12)X complex.</text>
</comment>
<dbReference type="Gene3D" id="3.30.70.1730">
    <property type="match status" value="1"/>
</dbReference>
<comment type="caution">
    <text evidence="10">The sequence shown here is derived from an EMBL/GenBank/DDBJ whole genome shotgun (WGS) entry which is preliminary data.</text>
</comment>
<proteinExistence type="inferred from homology"/>
<evidence type="ECO:0000256" key="4">
    <source>
        <dbReference type="ARBA" id="ARBA00023274"/>
    </source>
</evidence>
<dbReference type="Proteomes" id="UP001230065">
    <property type="component" value="Unassembled WGS sequence"/>
</dbReference>
<dbReference type="GO" id="GO:0015934">
    <property type="term" value="C:large ribosomal subunit"/>
    <property type="evidence" value="ECO:0007669"/>
    <property type="project" value="InterPro"/>
</dbReference>
<evidence type="ECO:0000256" key="3">
    <source>
        <dbReference type="ARBA" id="ARBA00022980"/>
    </source>
</evidence>
<name>A0A0X8K2J8_9ACTO</name>
<dbReference type="KEGG" id="aos:AXE84_07985"/>
<evidence type="ECO:0000256" key="5">
    <source>
        <dbReference type="ARBA" id="ARBA00026025"/>
    </source>
</evidence>
<reference evidence="8" key="3">
    <citation type="submission" date="2022-06" db="EMBL/GenBank/DDBJ databases">
        <title>Draft Genome Sequences of Three Actinomyces oris Strains, Isolated from Healthy Human Feces.</title>
        <authorList>
            <person name="Ye Y."/>
            <person name="Liu C."/>
            <person name="Zhao J."/>
            <person name="Xu J."/>
            <person name="Huang H."/>
            <person name="Wang B."/>
            <person name="Wei J."/>
            <person name="Jing X."/>
        </authorList>
    </citation>
    <scope>NUCLEOTIDE SEQUENCE</scope>
    <source>
        <strain evidence="9">CNGBCC1803368</strain>
        <strain evidence="8">CNGBCC1803727</strain>
    </source>
</reference>
<accession>A0A0X8K2J8</accession>
<sequence length="173" mass="18132">MARPDKEAAVAALADKFRQADAVLLTEYRGLSVAQLKELRRSLAGNAEYTVVKNTLAAIAARQVGLEDFADDLTGPSALTFVTGEPVEAAKALRDFAKDNQQLVIKGGVMDGAVLSADGVDKLASLESREVLLAKTAGAIKASLSKAAYLFAAPASKAVRTVDALREKQETAA</sequence>
<dbReference type="InterPro" id="IPR047865">
    <property type="entry name" value="Ribosomal_uL10_bac_type"/>
</dbReference>
<dbReference type="GO" id="GO:0006412">
    <property type="term" value="P:translation"/>
    <property type="evidence" value="ECO:0007669"/>
    <property type="project" value="UniProtKB-UniRule"/>
</dbReference>
<dbReference type="OrthoDB" id="3186107at2"/>
<dbReference type="InterPro" id="IPR043141">
    <property type="entry name" value="Ribosomal_uL10-like_sf"/>
</dbReference>
<evidence type="ECO:0000256" key="2">
    <source>
        <dbReference type="ARBA" id="ARBA00008889"/>
    </source>
</evidence>
<comment type="function">
    <text evidence="1 7">Forms part of the ribosomal stalk, playing a central role in the interaction of the ribosome with GTP-bound translation factors.</text>
</comment>
<keyword evidence="7" id="KW-0694">RNA-binding</keyword>
<dbReference type="EMBL" id="MSKW01000012">
    <property type="protein sequence ID" value="OLO77299.1"/>
    <property type="molecule type" value="Genomic_DNA"/>
</dbReference>
<reference evidence="11 13" key="2">
    <citation type="submission" date="2019-06" db="EMBL/GenBank/DDBJ databases">
        <title>Draft genome sequence of Actinomyces oris CCUG 34288T.</title>
        <authorList>
            <person name="Salva-Serra F."/>
            <person name="Cardew S."/>
            <person name="Moore E."/>
        </authorList>
    </citation>
    <scope>NUCLEOTIDE SEQUENCE [LARGE SCALE GENOMIC DNA]</scope>
    <source>
        <strain evidence="11 13">CCUG 34288</strain>
    </source>
</reference>
<comment type="similarity">
    <text evidence="2 7">Belongs to the universal ribosomal protein uL10 family.</text>
</comment>
<reference evidence="10 12" key="1">
    <citation type="submission" date="2016-12" db="EMBL/GenBank/DDBJ databases">
        <title>Genomic comparison of strains in the 'Actinomyces naeslundii' group.</title>
        <authorList>
            <person name="Mughal S.R."/>
            <person name="Do T."/>
            <person name="Gilbert S.C."/>
            <person name="Witherden E.A."/>
            <person name="Didelot X."/>
            <person name="Beighton D."/>
        </authorList>
    </citation>
    <scope>NUCLEOTIDE SEQUENCE [LARGE SCALE GENOMIC DNA]</scope>
    <source>
        <strain evidence="10 12">G53E</strain>
    </source>
</reference>
<keyword evidence="7" id="KW-0699">rRNA-binding</keyword>